<keyword evidence="1" id="KW-0472">Membrane</keyword>
<evidence type="ECO:0000313" key="2">
    <source>
        <dbReference type="EMBL" id="SAK90215.1"/>
    </source>
</evidence>
<evidence type="ECO:0008006" key="4">
    <source>
        <dbReference type="Google" id="ProtNLM"/>
    </source>
</evidence>
<protein>
    <recommendedName>
        <fullName evidence="4">Transmembrane protein</fullName>
    </recommendedName>
</protein>
<feature type="transmembrane region" description="Helical" evidence="1">
    <location>
        <begin position="121"/>
        <end position="142"/>
    </location>
</feature>
<accession>A0A158D6E2</accession>
<feature type="transmembrane region" description="Helical" evidence="1">
    <location>
        <begin position="20"/>
        <end position="41"/>
    </location>
</feature>
<dbReference type="RefSeq" id="WP_061164149.1">
    <property type="nucleotide sequence ID" value="NZ_FCOI02000034.1"/>
</dbReference>
<feature type="transmembrane region" description="Helical" evidence="1">
    <location>
        <begin position="61"/>
        <end position="81"/>
    </location>
</feature>
<sequence>MDTHVANAEDKLLHLDLPMWAGLVGVPGVWILQVILSHVVFGQACASNATTVAANSGSMNMAAFLVSSAAIIVGLLCAVLATRGFLLSNMRQIPVSADDGSEAVGILPSGKVSRSRRKRSAALCSAIVGASCAIGLLFTVLAEVFRGSCGL</sequence>
<keyword evidence="1" id="KW-0812">Transmembrane</keyword>
<organism evidence="2 3">
    <name type="scientific">Caballeronia temeraria</name>
    <dbReference type="NCBI Taxonomy" id="1777137"/>
    <lineage>
        <taxon>Bacteria</taxon>
        <taxon>Pseudomonadati</taxon>
        <taxon>Pseudomonadota</taxon>
        <taxon>Betaproteobacteria</taxon>
        <taxon>Burkholderiales</taxon>
        <taxon>Burkholderiaceae</taxon>
        <taxon>Caballeronia</taxon>
    </lineage>
</organism>
<gene>
    <name evidence="2" type="ORF">AWB76_06530</name>
</gene>
<keyword evidence="1" id="KW-1133">Transmembrane helix</keyword>
<evidence type="ECO:0000256" key="1">
    <source>
        <dbReference type="SAM" id="Phobius"/>
    </source>
</evidence>
<evidence type="ECO:0000313" key="3">
    <source>
        <dbReference type="Proteomes" id="UP000054624"/>
    </source>
</evidence>
<name>A0A158D6E2_9BURK</name>
<proteinExistence type="predicted"/>
<dbReference type="Proteomes" id="UP000054624">
    <property type="component" value="Unassembled WGS sequence"/>
</dbReference>
<keyword evidence="3" id="KW-1185">Reference proteome</keyword>
<reference evidence="3" key="1">
    <citation type="submission" date="2016-01" db="EMBL/GenBank/DDBJ databases">
        <authorList>
            <person name="Peeters Charlotte."/>
        </authorList>
    </citation>
    <scope>NUCLEOTIDE SEQUENCE [LARGE SCALE GENOMIC DNA]</scope>
</reference>
<dbReference type="AlphaFoldDB" id="A0A158D6E2"/>
<dbReference type="EMBL" id="FCOI02000034">
    <property type="protein sequence ID" value="SAK90215.1"/>
    <property type="molecule type" value="Genomic_DNA"/>
</dbReference>